<name>A0A8H6CRF4_9LECA</name>
<protein>
    <recommendedName>
        <fullName evidence="4">GED domain-containing protein</fullName>
    </recommendedName>
</protein>
<dbReference type="PRINTS" id="PR00195">
    <property type="entry name" value="DYNAMIN"/>
</dbReference>
<dbReference type="GO" id="GO:0005874">
    <property type="term" value="C:microtubule"/>
    <property type="evidence" value="ECO:0007669"/>
    <property type="project" value="TreeGrafter"/>
</dbReference>
<dbReference type="PANTHER" id="PTHR11566:SF131">
    <property type="entry name" value="GTPASE, PUTATIVE (AFU_ORTHOLOGUE AFUA_6G07630)-RELATED"/>
    <property type="match status" value="1"/>
</dbReference>
<evidence type="ECO:0000313" key="5">
    <source>
        <dbReference type="EMBL" id="KAF6228182.1"/>
    </source>
</evidence>
<dbReference type="InterPro" id="IPR000375">
    <property type="entry name" value="Dynamin_stalk"/>
</dbReference>
<evidence type="ECO:0000256" key="3">
    <source>
        <dbReference type="SAM" id="MobiDB-lite"/>
    </source>
</evidence>
<dbReference type="GO" id="GO:0031623">
    <property type="term" value="P:receptor internalization"/>
    <property type="evidence" value="ECO:0007669"/>
    <property type="project" value="TreeGrafter"/>
</dbReference>
<gene>
    <name evidence="5" type="ORF">HO133_007912</name>
</gene>
<feature type="region of interest" description="Disordered" evidence="3">
    <location>
        <begin position="524"/>
        <end position="597"/>
    </location>
</feature>
<dbReference type="Gene3D" id="3.40.50.300">
    <property type="entry name" value="P-loop containing nucleotide triphosphate hydrolases"/>
    <property type="match status" value="1"/>
</dbReference>
<evidence type="ECO:0000313" key="6">
    <source>
        <dbReference type="Proteomes" id="UP000593566"/>
    </source>
</evidence>
<dbReference type="Gene3D" id="1.20.120.1240">
    <property type="entry name" value="Dynamin, middle domain"/>
    <property type="match status" value="1"/>
</dbReference>
<keyword evidence="6" id="KW-1185">Reference proteome</keyword>
<dbReference type="GO" id="GO:0008017">
    <property type="term" value="F:microtubule binding"/>
    <property type="evidence" value="ECO:0007669"/>
    <property type="project" value="TreeGrafter"/>
</dbReference>
<dbReference type="EMBL" id="JACCJB010000004">
    <property type="protein sequence ID" value="KAF6228182.1"/>
    <property type="molecule type" value="Genomic_DNA"/>
</dbReference>
<dbReference type="GO" id="GO:0005525">
    <property type="term" value="F:GTP binding"/>
    <property type="evidence" value="ECO:0007669"/>
    <property type="project" value="InterPro"/>
</dbReference>
<organism evidence="5 6">
    <name type="scientific">Letharia lupina</name>
    <dbReference type="NCBI Taxonomy" id="560253"/>
    <lineage>
        <taxon>Eukaryota</taxon>
        <taxon>Fungi</taxon>
        <taxon>Dikarya</taxon>
        <taxon>Ascomycota</taxon>
        <taxon>Pezizomycotina</taxon>
        <taxon>Lecanoromycetes</taxon>
        <taxon>OSLEUM clade</taxon>
        <taxon>Lecanoromycetidae</taxon>
        <taxon>Lecanorales</taxon>
        <taxon>Lecanorineae</taxon>
        <taxon>Parmeliaceae</taxon>
        <taxon>Letharia</taxon>
    </lineage>
</organism>
<dbReference type="PROSITE" id="PS51388">
    <property type="entry name" value="GED"/>
    <property type="match status" value="1"/>
</dbReference>
<proteinExistence type="predicted"/>
<dbReference type="InterPro" id="IPR020850">
    <property type="entry name" value="GED_dom"/>
</dbReference>
<dbReference type="GO" id="GO:0003924">
    <property type="term" value="F:GTPase activity"/>
    <property type="evidence" value="ECO:0007669"/>
    <property type="project" value="InterPro"/>
</dbReference>
<feature type="compositionally biased region" description="Polar residues" evidence="3">
    <location>
        <begin position="534"/>
        <end position="562"/>
    </location>
</feature>
<dbReference type="GeneID" id="59336309"/>
<evidence type="ECO:0000259" key="4">
    <source>
        <dbReference type="PROSITE" id="PS51388"/>
    </source>
</evidence>
<comment type="caution">
    <text evidence="5">The sequence shown here is derived from an EMBL/GenBank/DDBJ whole genome shotgun (WGS) entry which is preliminary data.</text>
</comment>
<keyword evidence="1" id="KW-0547">Nucleotide-binding</keyword>
<dbReference type="Pfam" id="PF00350">
    <property type="entry name" value="Dynamin_N"/>
    <property type="match status" value="1"/>
</dbReference>
<evidence type="ECO:0000256" key="2">
    <source>
        <dbReference type="ARBA" id="ARBA00023134"/>
    </source>
</evidence>
<dbReference type="Proteomes" id="UP000593566">
    <property type="component" value="Unassembled WGS sequence"/>
</dbReference>
<dbReference type="InterPro" id="IPR022812">
    <property type="entry name" value="Dynamin"/>
</dbReference>
<dbReference type="SUPFAM" id="SSF52540">
    <property type="entry name" value="P-loop containing nucleoside triphosphate hydrolases"/>
    <property type="match status" value="1"/>
</dbReference>
<evidence type="ECO:0000256" key="1">
    <source>
        <dbReference type="ARBA" id="ARBA00022741"/>
    </source>
</evidence>
<dbReference type="GO" id="GO:0005737">
    <property type="term" value="C:cytoplasm"/>
    <property type="evidence" value="ECO:0007669"/>
    <property type="project" value="TreeGrafter"/>
</dbReference>
<dbReference type="CDD" id="cd08771">
    <property type="entry name" value="DLP_1"/>
    <property type="match status" value="1"/>
</dbReference>
<keyword evidence="2" id="KW-0342">GTP-binding</keyword>
<sequence length="914" mass="102316">MARKSIKREQQAAQRMPVTYVAAEQNPNEQPISSGDTIAIDSDVTMTDGQADKGYQKNREHKRTDHTIVGKGQNVQTASISSDANEVAEGGLQALGRGVKELVQAIQELRYLGVEDLILPLPKIACVGDQSAGKSSLIEGISGIKVPRGAGTCTRCPLEINLCESSSLEEPWTCKVSLHKKYIYEGNLVPGRVLAKNASKLEGATRARPFGPWTLQESEEFHFATLTSKDEVEHVIYLAQLATLNPGSPWERYLPSNPNPNEQHQVKFSPNVIRLDISGPELPNLSFTDLPGVISDSDDEEVYLLALVQNLVKDYVKGEDCINVLAIPMTHDPANSRASRLIRELKAQGRTIGCLTKPDRMQVGESLDQWLGILNGETFRLGFGYHVIKNNPDTRVDHATARLEEQAFFDGEEPWTTTLSAYSHRFGTLQLVSALSERLTAQIRASLPRIADQVQRKAELIDAKLQELPEPIDGNLPAIVMGELNRFEREIEKHIDGGSHVNSFQKEWNRLARKFRKDLADTRPVLVLMPSPQTPSHGHSSRGTGPSSMSGTPTPTARGNTTPIPIDSDDDDVPCKPSPVVQRSGQKRPLASVQHTPQKIPRTLNSAPRLTALSSSRRFDLSEVRDIIQDAYIGLPNQIDPKATERMIVMSMEHWEEPVNRFLTGTKQLCEAMVFEQVEKVFGKYAKTLFYEKVMKICESFFEEVLSQQRQLVMQVLRWETSKPKTFNDESLELAEGRALTMLQTKRREARAGAYLDEQEAQTGKSTSGQTRIEKISKLSDAQLGPETYNREIVAMSTVKGYYECAYSRFVDVVCASIHCELFNKCRDNIGREMKQQFGVIEDGAYERFAILMAANPKDEERRAQLKKERDTIQKARERLDGLSQDELCETVRERVLNGDVDIKLRDLHVSVVR</sequence>
<dbReference type="AlphaFoldDB" id="A0A8H6CRF4"/>
<dbReference type="SMART" id="SM00053">
    <property type="entry name" value="DYNc"/>
    <property type="match status" value="1"/>
</dbReference>
<accession>A0A8H6CRF4</accession>
<reference evidence="5 6" key="1">
    <citation type="journal article" date="2020" name="Genomics">
        <title>Complete, high-quality genomes from long-read metagenomic sequencing of two wolf lichen thalli reveals enigmatic genome architecture.</title>
        <authorList>
            <person name="McKenzie S.K."/>
            <person name="Walston R.F."/>
            <person name="Allen J.L."/>
        </authorList>
    </citation>
    <scope>NUCLEOTIDE SEQUENCE [LARGE SCALE GENOMIC DNA]</scope>
    <source>
        <strain evidence="5">WasteWater1</strain>
    </source>
</reference>
<dbReference type="InterPro" id="IPR001401">
    <property type="entry name" value="Dynamin_GTPase"/>
</dbReference>
<dbReference type="RefSeq" id="XP_037156116.1">
    <property type="nucleotide sequence ID" value="XM_037298780.1"/>
</dbReference>
<dbReference type="InterPro" id="IPR045063">
    <property type="entry name" value="Dynamin_N"/>
</dbReference>
<dbReference type="Pfam" id="PF01031">
    <property type="entry name" value="Dynamin_M"/>
    <property type="match status" value="1"/>
</dbReference>
<dbReference type="InterPro" id="IPR027417">
    <property type="entry name" value="P-loop_NTPase"/>
</dbReference>
<dbReference type="PANTHER" id="PTHR11566">
    <property type="entry name" value="DYNAMIN"/>
    <property type="match status" value="1"/>
</dbReference>
<dbReference type="GO" id="GO:0005886">
    <property type="term" value="C:plasma membrane"/>
    <property type="evidence" value="ECO:0007669"/>
    <property type="project" value="TreeGrafter"/>
</dbReference>
<feature type="domain" description="GED" evidence="4">
    <location>
        <begin position="792"/>
        <end position="888"/>
    </location>
</feature>